<protein>
    <submittedName>
        <fullName evidence="3">Nuclear transport factor 2 family protein</fullName>
    </submittedName>
</protein>
<feature type="chain" id="PRO_5040972305" evidence="1">
    <location>
        <begin position="20"/>
        <end position="143"/>
    </location>
</feature>
<dbReference type="EMBL" id="JAMZDE010000008">
    <property type="protein sequence ID" value="MCP1340240.1"/>
    <property type="molecule type" value="Genomic_DNA"/>
</dbReference>
<dbReference type="InterPro" id="IPR037401">
    <property type="entry name" value="SnoaL-like"/>
</dbReference>
<dbReference type="Gene3D" id="3.10.450.50">
    <property type="match status" value="1"/>
</dbReference>
<keyword evidence="1" id="KW-0732">Signal</keyword>
<dbReference type="RefSeq" id="WP_253620094.1">
    <property type="nucleotide sequence ID" value="NZ_JAMZDE010000008.1"/>
</dbReference>
<dbReference type="SUPFAM" id="SSF54427">
    <property type="entry name" value="NTF2-like"/>
    <property type="match status" value="1"/>
</dbReference>
<dbReference type="AlphaFoldDB" id="A0A9X2FZ09"/>
<accession>A0A9X2FZ09</accession>
<evidence type="ECO:0000259" key="2">
    <source>
        <dbReference type="Pfam" id="PF12680"/>
    </source>
</evidence>
<proteinExistence type="predicted"/>
<feature type="signal peptide" evidence="1">
    <location>
        <begin position="1"/>
        <end position="19"/>
    </location>
</feature>
<organism evidence="3 4">
    <name type="scientific">Idiomarina rhizosphaerae</name>
    <dbReference type="NCBI Taxonomy" id="2961572"/>
    <lineage>
        <taxon>Bacteria</taxon>
        <taxon>Pseudomonadati</taxon>
        <taxon>Pseudomonadota</taxon>
        <taxon>Gammaproteobacteria</taxon>
        <taxon>Alteromonadales</taxon>
        <taxon>Idiomarinaceae</taxon>
        <taxon>Idiomarina</taxon>
    </lineage>
</organism>
<evidence type="ECO:0000256" key="1">
    <source>
        <dbReference type="SAM" id="SignalP"/>
    </source>
</evidence>
<sequence length="143" mass="16365">MKYCYVIFASLLLSNVASASDLTARVNQYFEAQKAVEHRNSTKSDVTSLLALLTEDATFEHPRFNAVQSKNEYEKGLLYYLGSYGECDIQVKNIIEGLNAVTVEYLHPCIDKNGNSDPENNKQELVTLFEFENNKIKLIRHYF</sequence>
<dbReference type="Proteomes" id="UP001139474">
    <property type="component" value="Unassembled WGS sequence"/>
</dbReference>
<comment type="caution">
    <text evidence="3">The sequence shown here is derived from an EMBL/GenBank/DDBJ whole genome shotgun (WGS) entry which is preliminary data.</text>
</comment>
<dbReference type="InterPro" id="IPR032710">
    <property type="entry name" value="NTF2-like_dom_sf"/>
</dbReference>
<feature type="domain" description="SnoaL-like" evidence="2">
    <location>
        <begin position="43"/>
        <end position="137"/>
    </location>
</feature>
<gene>
    <name evidence="3" type="ORF">NJR55_11640</name>
</gene>
<dbReference type="Pfam" id="PF12680">
    <property type="entry name" value="SnoaL_2"/>
    <property type="match status" value="1"/>
</dbReference>
<evidence type="ECO:0000313" key="3">
    <source>
        <dbReference type="EMBL" id="MCP1340240.1"/>
    </source>
</evidence>
<reference evidence="3" key="1">
    <citation type="submission" date="2022-06" db="EMBL/GenBank/DDBJ databases">
        <title>Idiomarina rhizosphaerae M1R2S28.</title>
        <authorList>
            <person name="Sun J.-Q."/>
            <person name="Li L.-F."/>
        </authorList>
    </citation>
    <scope>NUCLEOTIDE SEQUENCE</scope>
    <source>
        <strain evidence="3">M1R2S28</strain>
    </source>
</reference>
<keyword evidence="4" id="KW-1185">Reference proteome</keyword>
<name>A0A9X2FZ09_9GAMM</name>
<evidence type="ECO:0000313" key="4">
    <source>
        <dbReference type="Proteomes" id="UP001139474"/>
    </source>
</evidence>